<dbReference type="Proteomes" id="UP000078551">
    <property type="component" value="Plasmid pRphaN771a"/>
</dbReference>
<geneLocation type="plasmid" evidence="1 2">
    <name>pRphaN771a</name>
</geneLocation>
<dbReference type="EMBL" id="CP013569">
    <property type="protein sequence ID" value="ANL87041.1"/>
    <property type="molecule type" value="Genomic_DNA"/>
</dbReference>
<sequence length="283" mass="30779">MANTNAAKKEALASTTSIHAATASDKGGVGKSFWDRFKIEFLRKLGKEVAAFDTDGGTGSLARILGQRDQNGDLLPPEDQDALVGVKSFNIRKHRTRDEFLNTAALSAAIVQLDLPGGGFDALSEIADGGGESLHGVYQAIIGEGRTAVIDHVIHHEDESTESVARYLDATEGLPVVHCAILNMRDADSKADFEMWYGFTDENGEKIGGRTRERLLASGGFEIIMPKLASGAASRIKRYGLTFEAACTDKRLTVAQRAQVSRWYQDMTKAILDNQPFRKLYGI</sequence>
<dbReference type="InterPro" id="IPR027417">
    <property type="entry name" value="P-loop_NTPase"/>
</dbReference>
<dbReference type="Gene3D" id="3.40.50.300">
    <property type="entry name" value="P-loop containing nucleotide triphosphate hydrolases"/>
    <property type="match status" value="1"/>
</dbReference>
<keyword evidence="1" id="KW-0614">Plasmid</keyword>
<proteinExistence type="predicted"/>
<keyword evidence="2" id="KW-1185">Reference proteome</keyword>
<reference evidence="1 2" key="1">
    <citation type="submission" date="2015-11" db="EMBL/GenBank/DDBJ databases">
        <title>The limits of bacterial species coexistence and the symbiotic plasmid transference in sympatric Rhizobium populations.</title>
        <authorList>
            <person name="Perez-Carrascal O.M."/>
            <person name="VanInsberghe D."/>
            <person name="Juarez S."/>
            <person name="Polz M.F."/>
            <person name="Vinuesa P."/>
            <person name="Gonzalez V."/>
        </authorList>
    </citation>
    <scope>NUCLEOTIDE SEQUENCE [LARGE SCALE GENOMIC DNA]</scope>
    <source>
        <strain evidence="1 2">N771</strain>
        <plasmid evidence="1 2">pRphaN771a</plasmid>
    </source>
</reference>
<protein>
    <submittedName>
        <fullName evidence="1">Uncharacterized protein</fullName>
    </submittedName>
</protein>
<evidence type="ECO:0000313" key="1">
    <source>
        <dbReference type="EMBL" id="ANL87041.1"/>
    </source>
</evidence>
<name>A0ABN4QT00_9HYPH</name>
<gene>
    <name evidence="1" type="ORF">AMC81_PA00017</name>
</gene>
<evidence type="ECO:0000313" key="2">
    <source>
        <dbReference type="Proteomes" id="UP000078551"/>
    </source>
</evidence>
<dbReference type="SUPFAM" id="SSF52540">
    <property type="entry name" value="P-loop containing nucleoside triphosphate hydrolases"/>
    <property type="match status" value="1"/>
</dbReference>
<accession>A0ABN4QT00</accession>
<dbReference type="RefSeq" id="WP_064832660.1">
    <property type="nucleotide sequence ID" value="NZ_CP013569.1"/>
</dbReference>
<organism evidence="1 2">
    <name type="scientific">Rhizobium phaseoli</name>
    <dbReference type="NCBI Taxonomy" id="396"/>
    <lineage>
        <taxon>Bacteria</taxon>
        <taxon>Pseudomonadati</taxon>
        <taxon>Pseudomonadota</taxon>
        <taxon>Alphaproteobacteria</taxon>
        <taxon>Hyphomicrobiales</taxon>
        <taxon>Rhizobiaceae</taxon>
        <taxon>Rhizobium/Agrobacterium group</taxon>
        <taxon>Rhizobium</taxon>
    </lineage>
</organism>